<evidence type="ECO:0000256" key="1">
    <source>
        <dbReference type="SAM" id="SignalP"/>
    </source>
</evidence>
<evidence type="ECO:0000313" key="3">
    <source>
        <dbReference type="Proteomes" id="UP000075502"/>
    </source>
</evidence>
<name>A0A150TV59_SORCE</name>
<dbReference type="AlphaFoldDB" id="A0A150TV59"/>
<feature type="chain" id="PRO_5007569925" description="Secreted protein" evidence="1">
    <location>
        <begin position="29"/>
        <end position="127"/>
    </location>
</feature>
<dbReference type="Proteomes" id="UP000075502">
    <property type="component" value="Unassembled WGS sequence"/>
</dbReference>
<reference evidence="2 3" key="1">
    <citation type="submission" date="2014-02" db="EMBL/GenBank/DDBJ databases">
        <title>The small core and large imbalanced accessory genome model reveals a collaborative survival strategy of Sorangium cellulosum strains in nature.</title>
        <authorList>
            <person name="Han K."/>
            <person name="Peng R."/>
            <person name="Blom J."/>
            <person name="Li Y.-Z."/>
        </authorList>
    </citation>
    <scope>NUCLEOTIDE SEQUENCE [LARGE SCALE GENOMIC DNA]</scope>
    <source>
        <strain evidence="2 3">So0007-03</strain>
    </source>
</reference>
<proteinExistence type="predicted"/>
<dbReference type="PROSITE" id="PS51257">
    <property type="entry name" value="PROKAR_LIPOPROTEIN"/>
    <property type="match status" value="1"/>
</dbReference>
<feature type="signal peptide" evidence="1">
    <location>
        <begin position="1"/>
        <end position="28"/>
    </location>
</feature>
<comment type="caution">
    <text evidence="2">The sequence shown here is derived from an EMBL/GenBank/DDBJ whole genome shotgun (WGS) entry which is preliminary data.</text>
</comment>
<evidence type="ECO:0000313" key="2">
    <source>
        <dbReference type="EMBL" id="KYG08593.1"/>
    </source>
</evidence>
<protein>
    <recommendedName>
        <fullName evidence="4">Secreted protein</fullName>
    </recommendedName>
</protein>
<evidence type="ECO:0008006" key="4">
    <source>
        <dbReference type="Google" id="ProtNLM"/>
    </source>
</evidence>
<organism evidence="2 3">
    <name type="scientific">Sorangium cellulosum</name>
    <name type="common">Polyangium cellulosum</name>
    <dbReference type="NCBI Taxonomy" id="56"/>
    <lineage>
        <taxon>Bacteria</taxon>
        <taxon>Pseudomonadati</taxon>
        <taxon>Myxococcota</taxon>
        <taxon>Polyangia</taxon>
        <taxon>Polyangiales</taxon>
        <taxon>Polyangiaceae</taxon>
        <taxon>Sorangium</taxon>
    </lineage>
</organism>
<sequence>MTRTIALSRWLPLLAALSSGCAPAPAPAAPAVDEGATKAADAALTALSHRKFDIHGCAAAEARVVPEAEARAGSPQGERCVILVARRSDQTWLVAVRSSLSSSSFGAQALVTVLPQAEGVGAIEYTR</sequence>
<gene>
    <name evidence="2" type="ORF">BE21_22865</name>
</gene>
<dbReference type="EMBL" id="JEME01000943">
    <property type="protein sequence ID" value="KYG08593.1"/>
    <property type="molecule type" value="Genomic_DNA"/>
</dbReference>
<keyword evidence="1" id="KW-0732">Signal</keyword>
<accession>A0A150TV59</accession>